<sequence>MIDTPLILSGLYGAGYAPSRLAEALDGIRDRTDAFCATLYWFRRTNDGLQITRQEGCSNTPRPLESARHHAFENPRLLSVVNPYDTQVQWLEDSAIPAQLQDHIQRWQAILAKVQMGTFLGARIACGPQHELGLALHARVGGGGFDGDARNLLFELMPHVRESMRLLEQVERNNHQAGAVSSAIDRLNCPLLIGDADGRIMHVNTAGRQLLQDVGMLPQDSARQMFFGQMASGKLRHILQAGVDNSGPMELPVQQRRILVHAMHLGDHGPALDEPAACAPRVLLAFGAEGVTPIMQTEQVRRYFSITPREADLLVGLCNGLDPASYASQEGISIHTARSQLKNLMAKMNARRQSDLVRMTLSSPVGIFQFSN</sequence>
<organism evidence="2 3">
    <name type="scientific">Aurantiacibacter rhizosphaerae</name>
    <dbReference type="NCBI Taxonomy" id="2691582"/>
    <lineage>
        <taxon>Bacteria</taxon>
        <taxon>Pseudomonadati</taxon>
        <taxon>Pseudomonadota</taxon>
        <taxon>Alphaproteobacteria</taxon>
        <taxon>Sphingomonadales</taxon>
        <taxon>Erythrobacteraceae</taxon>
        <taxon>Aurantiacibacter</taxon>
    </lineage>
</organism>
<dbReference type="InterPro" id="IPR036388">
    <property type="entry name" value="WH-like_DNA-bd_sf"/>
</dbReference>
<evidence type="ECO:0000259" key="1">
    <source>
        <dbReference type="SMART" id="SM00421"/>
    </source>
</evidence>
<reference evidence="2 3" key="2">
    <citation type="submission" date="2020-02" db="EMBL/GenBank/DDBJ databases">
        <title>Erythrobacter dongmakensis sp. nov., isolated from a tidal mudflat.</title>
        <authorList>
            <person name="Kim I.S."/>
        </authorList>
    </citation>
    <scope>NUCLEOTIDE SEQUENCE [LARGE SCALE GENOMIC DNA]</scope>
    <source>
        <strain evidence="2 3">GH3-10</strain>
    </source>
</reference>
<dbReference type="InterPro" id="IPR016032">
    <property type="entry name" value="Sig_transdc_resp-reg_C-effctor"/>
</dbReference>
<proteinExistence type="predicted"/>
<dbReference type="Proteomes" id="UP000461409">
    <property type="component" value="Unassembled WGS sequence"/>
</dbReference>
<dbReference type="SMART" id="SM00421">
    <property type="entry name" value="HTH_LUXR"/>
    <property type="match status" value="1"/>
</dbReference>
<dbReference type="GO" id="GO:0003677">
    <property type="term" value="F:DNA binding"/>
    <property type="evidence" value="ECO:0007669"/>
    <property type="project" value="InterPro"/>
</dbReference>
<dbReference type="AlphaFoldDB" id="A0A844XEN7"/>
<dbReference type="EMBL" id="WUBR01000003">
    <property type="protein sequence ID" value="MWV29051.1"/>
    <property type="molecule type" value="Genomic_DNA"/>
</dbReference>
<dbReference type="Pfam" id="PF00196">
    <property type="entry name" value="GerE"/>
    <property type="match status" value="1"/>
</dbReference>
<comment type="caution">
    <text evidence="2">The sequence shown here is derived from an EMBL/GenBank/DDBJ whole genome shotgun (WGS) entry which is preliminary data.</text>
</comment>
<protein>
    <recommendedName>
        <fullName evidence="1">HTH luxR-type domain-containing protein</fullName>
    </recommendedName>
</protein>
<evidence type="ECO:0000313" key="3">
    <source>
        <dbReference type="Proteomes" id="UP000461409"/>
    </source>
</evidence>
<dbReference type="InterPro" id="IPR000792">
    <property type="entry name" value="Tscrpt_reg_LuxR_C"/>
</dbReference>
<accession>A0A844XEN7</accession>
<name>A0A844XEN7_9SPHN</name>
<dbReference type="SUPFAM" id="SSF46894">
    <property type="entry name" value="C-terminal effector domain of the bipartite response regulators"/>
    <property type="match status" value="1"/>
</dbReference>
<gene>
    <name evidence="2" type="ORF">GRF63_14155</name>
</gene>
<feature type="domain" description="HTH luxR-type" evidence="1">
    <location>
        <begin position="303"/>
        <end position="360"/>
    </location>
</feature>
<keyword evidence="3" id="KW-1185">Reference proteome</keyword>
<reference evidence="2 3" key="1">
    <citation type="submission" date="2019-12" db="EMBL/GenBank/DDBJ databases">
        <authorList>
            <person name="Lee S.D."/>
        </authorList>
    </citation>
    <scope>NUCLEOTIDE SEQUENCE [LARGE SCALE GENOMIC DNA]</scope>
    <source>
        <strain evidence="2 3">GH3-10</strain>
    </source>
</reference>
<dbReference type="Gene3D" id="1.10.10.10">
    <property type="entry name" value="Winged helix-like DNA-binding domain superfamily/Winged helix DNA-binding domain"/>
    <property type="match status" value="1"/>
</dbReference>
<evidence type="ECO:0000313" key="2">
    <source>
        <dbReference type="EMBL" id="MWV29051.1"/>
    </source>
</evidence>
<dbReference type="RefSeq" id="WP_160486678.1">
    <property type="nucleotide sequence ID" value="NZ_WUBR01000003.1"/>
</dbReference>
<dbReference type="GO" id="GO:0006355">
    <property type="term" value="P:regulation of DNA-templated transcription"/>
    <property type="evidence" value="ECO:0007669"/>
    <property type="project" value="InterPro"/>
</dbReference>